<evidence type="ECO:0000313" key="3">
    <source>
        <dbReference type="EMBL" id="KAL1114991.1"/>
    </source>
</evidence>
<accession>A0ABD0XUL1</accession>
<dbReference type="PANTHER" id="PTHR31716">
    <property type="entry name" value="PROTEIN FMC1 HOMOLOG"/>
    <property type="match status" value="1"/>
</dbReference>
<dbReference type="AlphaFoldDB" id="A0ABD0XUL1"/>
<protein>
    <recommendedName>
        <fullName evidence="2">Protein FMC1 homolog</fullName>
    </recommendedName>
</protein>
<evidence type="ECO:0000256" key="1">
    <source>
        <dbReference type="ARBA" id="ARBA00009058"/>
    </source>
</evidence>
<dbReference type="PANTHER" id="PTHR31716:SF1">
    <property type="entry name" value="PROTEIN FMC1 HOMOLOG"/>
    <property type="match status" value="1"/>
</dbReference>
<evidence type="ECO:0000313" key="4">
    <source>
        <dbReference type="Proteomes" id="UP001558652"/>
    </source>
</evidence>
<comment type="similarity">
    <text evidence="1">Belongs to the FMC1 family.</text>
</comment>
<name>A0ABD0XUL1_9HEMI</name>
<dbReference type="EMBL" id="JBFDAA010000021">
    <property type="protein sequence ID" value="KAL1114991.1"/>
    <property type="molecule type" value="Genomic_DNA"/>
</dbReference>
<keyword evidence="4" id="KW-1185">Reference proteome</keyword>
<reference evidence="3 4" key="1">
    <citation type="submission" date="2024-07" db="EMBL/GenBank/DDBJ databases">
        <title>Chromosome-level genome assembly of the water stick insect Ranatra chinensis (Heteroptera: Nepidae).</title>
        <authorList>
            <person name="Liu X."/>
        </authorList>
    </citation>
    <scope>NUCLEOTIDE SEQUENCE [LARGE SCALE GENOMIC DNA]</scope>
    <source>
        <strain evidence="3">Cailab_2021Rc</strain>
        <tissue evidence="3">Muscle</tissue>
    </source>
</reference>
<sequence>MNPRLCTLRHLLSELRACSSSKKLYNQPFTAVIMENYRKNQVTELQLCNAKDEWKYVVDAYVIYLQSQRKYKQLLKEYKVNHSYTNMAGFLGFKLPEDPE</sequence>
<gene>
    <name evidence="3" type="ORF">AAG570_007814</name>
</gene>
<comment type="caution">
    <text evidence="3">The sequence shown here is derived from an EMBL/GenBank/DDBJ whole genome shotgun (WGS) entry which is preliminary data.</text>
</comment>
<organism evidence="3 4">
    <name type="scientific">Ranatra chinensis</name>
    <dbReference type="NCBI Taxonomy" id="642074"/>
    <lineage>
        <taxon>Eukaryota</taxon>
        <taxon>Metazoa</taxon>
        <taxon>Ecdysozoa</taxon>
        <taxon>Arthropoda</taxon>
        <taxon>Hexapoda</taxon>
        <taxon>Insecta</taxon>
        <taxon>Pterygota</taxon>
        <taxon>Neoptera</taxon>
        <taxon>Paraneoptera</taxon>
        <taxon>Hemiptera</taxon>
        <taxon>Heteroptera</taxon>
        <taxon>Panheteroptera</taxon>
        <taxon>Nepomorpha</taxon>
        <taxon>Nepidae</taxon>
        <taxon>Ranatrinae</taxon>
        <taxon>Ranatra</taxon>
    </lineage>
</organism>
<proteinExistence type="inferred from homology"/>
<dbReference type="InterPro" id="IPR037667">
    <property type="entry name" value="FMC1_homologue"/>
</dbReference>
<dbReference type="Proteomes" id="UP001558652">
    <property type="component" value="Unassembled WGS sequence"/>
</dbReference>
<evidence type="ECO:0000256" key="2">
    <source>
        <dbReference type="ARBA" id="ARBA00013846"/>
    </source>
</evidence>